<evidence type="ECO:0000313" key="1">
    <source>
        <dbReference type="EMBL" id="WXB18404.1"/>
    </source>
</evidence>
<dbReference type="Gene3D" id="3.40.50.300">
    <property type="entry name" value="P-loop containing nucleotide triphosphate hydrolases"/>
    <property type="match status" value="1"/>
</dbReference>
<dbReference type="RefSeq" id="WP_394828033.1">
    <property type="nucleotide sequence ID" value="NZ_CP089984.1"/>
</dbReference>
<name>A0ABZ2M7B7_9BACT</name>
<protein>
    <submittedName>
        <fullName evidence="1">Uncharacterized protein</fullName>
    </submittedName>
</protein>
<reference evidence="1 2" key="1">
    <citation type="submission" date="2021-12" db="EMBL/GenBank/DDBJ databases">
        <title>Discovery of the Pendulisporaceae a myxobacterial family with distinct sporulation behavior and unique specialized metabolism.</title>
        <authorList>
            <person name="Garcia R."/>
            <person name="Popoff A."/>
            <person name="Bader C.D."/>
            <person name="Loehr J."/>
            <person name="Walesch S."/>
            <person name="Walt C."/>
            <person name="Boldt J."/>
            <person name="Bunk B."/>
            <person name="Haeckl F.J.F.P.J."/>
            <person name="Gunesch A.P."/>
            <person name="Birkelbach J."/>
            <person name="Nuebel U."/>
            <person name="Pietschmann T."/>
            <person name="Bach T."/>
            <person name="Mueller R."/>
        </authorList>
    </citation>
    <scope>NUCLEOTIDE SEQUENCE [LARGE SCALE GENOMIC DNA]</scope>
    <source>
        <strain evidence="1 2">MSr11954</strain>
    </source>
</reference>
<dbReference type="Proteomes" id="UP001370348">
    <property type="component" value="Chromosome"/>
</dbReference>
<evidence type="ECO:0000313" key="2">
    <source>
        <dbReference type="Proteomes" id="UP001370348"/>
    </source>
</evidence>
<organism evidence="1 2">
    <name type="scientific">Pendulispora albinea</name>
    <dbReference type="NCBI Taxonomy" id="2741071"/>
    <lineage>
        <taxon>Bacteria</taxon>
        <taxon>Pseudomonadati</taxon>
        <taxon>Myxococcota</taxon>
        <taxon>Myxococcia</taxon>
        <taxon>Myxococcales</taxon>
        <taxon>Sorangiineae</taxon>
        <taxon>Pendulisporaceae</taxon>
        <taxon>Pendulispora</taxon>
    </lineage>
</organism>
<dbReference type="EMBL" id="CP089984">
    <property type="protein sequence ID" value="WXB18404.1"/>
    <property type="molecule type" value="Genomic_DNA"/>
</dbReference>
<keyword evidence="2" id="KW-1185">Reference proteome</keyword>
<dbReference type="SUPFAM" id="SSF52540">
    <property type="entry name" value="P-loop containing nucleoside triphosphate hydrolases"/>
    <property type="match status" value="1"/>
</dbReference>
<dbReference type="InterPro" id="IPR027417">
    <property type="entry name" value="P-loop_NTPase"/>
</dbReference>
<accession>A0ABZ2M7B7</accession>
<sequence>MIVIAHRPATLAIATQVVALRAGHIVEAGPPERLERQGGFYARLHAQYERARGWRIAIQPGRVRLGAEQEP</sequence>
<gene>
    <name evidence="1" type="ORF">LZC94_14315</name>
</gene>
<proteinExistence type="predicted"/>